<keyword evidence="2" id="KW-0812">Transmembrane</keyword>
<evidence type="ECO:0000256" key="2">
    <source>
        <dbReference type="SAM" id="Phobius"/>
    </source>
</evidence>
<organism evidence="3 4">
    <name type="scientific">Pontibacillus marinus BH030004 = DSM 16465</name>
    <dbReference type="NCBI Taxonomy" id="1385511"/>
    <lineage>
        <taxon>Bacteria</taxon>
        <taxon>Bacillati</taxon>
        <taxon>Bacillota</taxon>
        <taxon>Bacilli</taxon>
        <taxon>Bacillales</taxon>
        <taxon>Bacillaceae</taxon>
        <taxon>Pontibacillus</taxon>
    </lineage>
</organism>
<dbReference type="EMBL" id="AVPF01000056">
    <property type="protein sequence ID" value="KGX84449.1"/>
    <property type="molecule type" value="Genomic_DNA"/>
</dbReference>
<evidence type="ECO:0000256" key="1">
    <source>
        <dbReference type="SAM" id="MobiDB-lite"/>
    </source>
</evidence>
<proteinExistence type="predicted"/>
<feature type="region of interest" description="Disordered" evidence="1">
    <location>
        <begin position="1"/>
        <end position="24"/>
    </location>
</feature>
<dbReference type="eggNOG" id="ENOG502ZUUX">
    <property type="taxonomic scope" value="Bacteria"/>
</dbReference>
<dbReference type="AlphaFoldDB" id="A0A0A5FX08"/>
<name>A0A0A5FX08_9BACI</name>
<dbReference type="RefSeq" id="WP_027448348.1">
    <property type="nucleotide sequence ID" value="NZ_AVPF01000056.1"/>
</dbReference>
<keyword evidence="2" id="KW-0472">Membrane</keyword>
<evidence type="ECO:0000313" key="3">
    <source>
        <dbReference type="EMBL" id="KGX84449.1"/>
    </source>
</evidence>
<feature type="compositionally biased region" description="Polar residues" evidence="1">
    <location>
        <begin position="1"/>
        <end position="14"/>
    </location>
</feature>
<protein>
    <submittedName>
        <fullName evidence="3">Uncharacterized protein</fullName>
    </submittedName>
</protein>
<reference evidence="3 4" key="1">
    <citation type="submission" date="2013-08" db="EMBL/GenBank/DDBJ databases">
        <authorList>
            <person name="Huang J."/>
            <person name="Wang G."/>
        </authorList>
    </citation>
    <scope>NUCLEOTIDE SEQUENCE [LARGE SCALE GENOMIC DNA]</scope>
    <source>
        <strain evidence="3 4">BH030004</strain>
    </source>
</reference>
<gene>
    <name evidence="3" type="ORF">N783_17400</name>
</gene>
<feature type="transmembrane region" description="Helical" evidence="2">
    <location>
        <begin position="33"/>
        <end position="51"/>
    </location>
</feature>
<accession>A0A0A5FX08</accession>
<evidence type="ECO:0000313" key="4">
    <source>
        <dbReference type="Proteomes" id="UP000030403"/>
    </source>
</evidence>
<keyword evidence="4" id="KW-1185">Reference proteome</keyword>
<comment type="caution">
    <text evidence="3">The sequence shown here is derived from an EMBL/GenBank/DDBJ whole genome shotgun (WGS) entry which is preliminary data.</text>
</comment>
<keyword evidence="2" id="KW-1133">Transmembrane helix</keyword>
<dbReference type="Proteomes" id="UP000030403">
    <property type="component" value="Unassembled WGS sequence"/>
</dbReference>
<sequence>MTSYNEGNVQSEDPVTQEKRSKKHYKKPWYNQGWLWLIIAIISLGIFFFLFQGLIDQLSQLTQATQEQNQILSGIKEKMNELMVELNRVASDVVQVIQSKTKA</sequence>